<dbReference type="AlphaFoldDB" id="A0A1N6SE38"/>
<protein>
    <recommendedName>
        <fullName evidence="3">SGNH/GDSL hydrolase family protein</fullName>
    </recommendedName>
</protein>
<dbReference type="SUPFAM" id="SSF52266">
    <property type="entry name" value="SGNH hydrolase"/>
    <property type="match status" value="1"/>
</dbReference>
<dbReference type="Gene3D" id="3.40.50.1110">
    <property type="entry name" value="SGNH hydrolase"/>
    <property type="match status" value="1"/>
</dbReference>
<proteinExistence type="predicted"/>
<organism evidence="1 2">
    <name type="scientific">Paracoccus thiocyanatus</name>
    <dbReference type="NCBI Taxonomy" id="34006"/>
    <lineage>
        <taxon>Bacteria</taxon>
        <taxon>Pseudomonadati</taxon>
        <taxon>Pseudomonadota</taxon>
        <taxon>Alphaproteobacteria</taxon>
        <taxon>Rhodobacterales</taxon>
        <taxon>Paracoccaceae</taxon>
        <taxon>Paracoccus</taxon>
    </lineage>
</organism>
<reference evidence="1 2" key="1">
    <citation type="submission" date="2017-01" db="EMBL/GenBank/DDBJ databases">
        <authorList>
            <person name="Varghese N."/>
            <person name="Submissions S."/>
        </authorList>
    </citation>
    <scope>NUCLEOTIDE SEQUENCE [LARGE SCALE GENOMIC DNA]</scope>
    <source>
        <strain evidence="1 2">ATCC 700171</strain>
    </source>
</reference>
<accession>A0A1N6SE38</accession>
<sequence length="336" mass="36695">MQRIYVTGGSNSLMRNGWVSRMKTAYEDRIEVENLSIGAATSLMAILRVKSGAIPDGSTVVWEYALNESNHFKNGQSAASLMYNIDWLLTLCARRSIKVVPLIFWTKVDAEVAETGEPNQYYKDLFALFESRGISPLDFGAKVKEIASATGVSVSDMYENGLHYVTSETVMDAVCELVVSALDSASVPEEAEGLKGKDLTLIHPESEAVENFKSGAFAGEYAPVVDELRIPANGLLLASYVVASQNGGGVEVAVDDQPLNSYSLMTPQRENPPFRLIKHLVHANGEGVGVPVESSITVSRYQKDDKPIIQNMFAWYPKKAQEGEKDDGFISALVEV</sequence>
<name>A0A1N6SE38_9RHOB</name>
<dbReference type="RefSeq" id="WP_188128615.1">
    <property type="nucleotide sequence ID" value="NZ_FTMK01000007.1"/>
</dbReference>
<gene>
    <name evidence="1" type="ORF">SAMN05421641_10779</name>
</gene>
<dbReference type="GO" id="GO:0016788">
    <property type="term" value="F:hydrolase activity, acting on ester bonds"/>
    <property type="evidence" value="ECO:0007669"/>
    <property type="project" value="UniProtKB-ARBA"/>
</dbReference>
<dbReference type="InterPro" id="IPR036514">
    <property type="entry name" value="SGNH_hydro_sf"/>
</dbReference>
<dbReference type="Proteomes" id="UP000323956">
    <property type="component" value="Unassembled WGS sequence"/>
</dbReference>
<evidence type="ECO:0000313" key="2">
    <source>
        <dbReference type="Proteomes" id="UP000323956"/>
    </source>
</evidence>
<dbReference type="EMBL" id="FTMK01000007">
    <property type="protein sequence ID" value="SIQ39403.1"/>
    <property type="molecule type" value="Genomic_DNA"/>
</dbReference>
<evidence type="ECO:0000313" key="1">
    <source>
        <dbReference type="EMBL" id="SIQ39403.1"/>
    </source>
</evidence>
<evidence type="ECO:0008006" key="3">
    <source>
        <dbReference type="Google" id="ProtNLM"/>
    </source>
</evidence>